<feature type="compositionally biased region" description="Polar residues" evidence="1">
    <location>
        <begin position="210"/>
        <end position="248"/>
    </location>
</feature>
<keyword evidence="2" id="KW-1133">Transmembrane helix</keyword>
<feature type="transmembrane region" description="Helical" evidence="2">
    <location>
        <begin position="124"/>
        <end position="147"/>
    </location>
</feature>
<comment type="caution">
    <text evidence="3">The sequence shown here is derived from an EMBL/GenBank/DDBJ whole genome shotgun (WGS) entry which is preliminary data.</text>
</comment>
<feature type="region of interest" description="Disordered" evidence="1">
    <location>
        <begin position="210"/>
        <end position="283"/>
    </location>
</feature>
<reference evidence="3 4" key="1">
    <citation type="submission" date="2024-02" db="EMBL/GenBank/DDBJ databases">
        <title>Chromosome-scale genome assembly of the rough periwinkle Littorina saxatilis.</title>
        <authorList>
            <person name="De Jode A."/>
            <person name="Faria R."/>
            <person name="Formenti G."/>
            <person name="Sims Y."/>
            <person name="Smith T.P."/>
            <person name="Tracey A."/>
            <person name="Wood J.M.D."/>
            <person name="Zagrodzka Z.B."/>
            <person name="Johannesson K."/>
            <person name="Butlin R.K."/>
            <person name="Leder E.H."/>
        </authorList>
    </citation>
    <scope>NUCLEOTIDE SEQUENCE [LARGE SCALE GENOMIC DNA]</scope>
    <source>
        <strain evidence="3">Snail1</strain>
        <tissue evidence="3">Muscle</tissue>
    </source>
</reference>
<dbReference type="Proteomes" id="UP001374579">
    <property type="component" value="Unassembled WGS sequence"/>
</dbReference>
<feature type="transmembrane region" description="Helical" evidence="2">
    <location>
        <begin position="12"/>
        <end position="37"/>
    </location>
</feature>
<proteinExistence type="predicted"/>
<keyword evidence="2" id="KW-0472">Membrane</keyword>
<evidence type="ECO:0000256" key="1">
    <source>
        <dbReference type="SAM" id="MobiDB-lite"/>
    </source>
</evidence>
<keyword evidence="2" id="KW-0812">Transmembrane</keyword>
<dbReference type="Gene3D" id="1.20.140.150">
    <property type="match status" value="1"/>
</dbReference>
<dbReference type="AlphaFoldDB" id="A0AAN9B0C5"/>
<evidence type="ECO:0000313" key="4">
    <source>
        <dbReference type="Proteomes" id="UP001374579"/>
    </source>
</evidence>
<evidence type="ECO:0000313" key="3">
    <source>
        <dbReference type="EMBL" id="KAK7096735.1"/>
    </source>
</evidence>
<gene>
    <name evidence="3" type="ORF">V1264_003803</name>
</gene>
<evidence type="ECO:0000256" key="2">
    <source>
        <dbReference type="SAM" id="Phobius"/>
    </source>
</evidence>
<feature type="compositionally biased region" description="Polar residues" evidence="1">
    <location>
        <begin position="267"/>
        <end position="283"/>
    </location>
</feature>
<organism evidence="3 4">
    <name type="scientific">Littorina saxatilis</name>
    <dbReference type="NCBI Taxonomy" id="31220"/>
    <lineage>
        <taxon>Eukaryota</taxon>
        <taxon>Metazoa</taxon>
        <taxon>Spiralia</taxon>
        <taxon>Lophotrochozoa</taxon>
        <taxon>Mollusca</taxon>
        <taxon>Gastropoda</taxon>
        <taxon>Caenogastropoda</taxon>
        <taxon>Littorinimorpha</taxon>
        <taxon>Littorinoidea</taxon>
        <taxon>Littorinidae</taxon>
        <taxon>Littorina</taxon>
    </lineage>
</organism>
<feature type="transmembrane region" description="Helical" evidence="2">
    <location>
        <begin position="91"/>
        <end position="112"/>
    </location>
</feature>
<name>A0AAN9B0C5_9CAEN</name>
<protein>
    <submittedName>
        <fullName evidence="3">Uncharacterized protein</fullName>
    </submittedName>
</protein>
<dbReference type="EMBL" id="JBAMIC010000013">
    <property type="protein sequence ID" value="KAK7096735.1"/>
    <property type="molecule type" value="Genomic_DNA"/>
</dbReference>
<feature type="transmembrane region" description="Helical" evidence="2">
    <location>
        <begin position="159"/>
        <end position="179"/>
    </location>
</feature>
<sequence>MSEFSSRSSGYKAGVVLLFFSAIAFFVGYTTPFWFYYAASSEHLIKKERSSDYSRSEGLWMMCESGTRFSGFFQTRCVTYPLDIVLPWFHAVRALASISLIGLFMACVYALVTNCCRSIPGPVTSILEALSVFSGVLGLTGCAVLAAEAATKEHFGWSLKLSAIGSGLCVVAAFIIAVFKPLPTSALGAVGQVITMATISQVQSYTTAGGQAQAQPFRNPQSYGGPQSYGNPQPYGNPQSYGNAQPYGNPQAYGNVYGYGNPEPYGNPTTYPGPQPNNQADQA</sequence>
<keyword evidence="4" id="KW-1185">Reference proteome</keyword>
<accession>A0AAN9B0C5</accession>